<organism evidence="2 3">
    <name type="scientific">Ceratopteris richardii</name>
    <name type="common">Triangle waterfern</name>
    <dbReference type="NCBI Taxonomy" id="49495"/>
    <lineage>
        <taxon>Eukaryota</taxon>
        <taxon>Viridiplantae</taxon>
        <taxon>Streptophyta</taxon>
        <taxon>Embryophyta</taxon>
        <taxon>Tracheophyta</taxon>
        <taxon>Polypodiopsida</taxon>
        <taxon>Polypodiidae</taxon>
        <taxon>Polypodiales</taxon>
        <taxon>Pteridineae</taxon>
        <taxon>Pteridaceae</taxon>
        <taxon>Parkerioideae</taxon>
        <taxon>Ceratopteris</taxon>
    </lineage>
</organism>
<keyword evidence="1" id="KW-0812">Transmembrane</keyword>
<evidence type="ECO:0000313" key="3">
    <source>
        <dbReference type="Proteomes" id="UP000825935"/>
    </source>
</evidence>
<dbReference type="AlphaFoldDB" id="A0A8T2RFS5"/>
<sequence>MCVLIHISNGAKTLTVDIGFCSSLISYYFIWTLVAIPSSLYKTKYLLHKVNILVRSIDNFIYLVNLASDEYETLFVETRIHYLSNACTIMKIGCSKTHEIDLKNRLSMKERNLERAWRRNGALGTITK</sequence>
<protein>
    <submittedName>
        <fullName evidence="2">Uncharacterized protein</fullName>
    </submittedName>
</protein>
<keyword evidence="3" id="KW-1185">Reference proteome</keyword>
<comment type="caution">
    <text evidence="2">The sequence shown here is derived from an EMBL/GenBank/DDBJ whole genome shotgun (WGS) entry which is preliminary data.</text>
</comment>
<dbReference type="EMBL" id="CM035432">
    <property type="protein sequence ID" value="KAH7295259.1"/>
    <property type="molecule type" value="Genomic_DNA"/>
</dbReference>
<gene>
    <name evidence="2" type="ORF">KP509_27G040100</name>
</gene>
<proteinExistence type="predicted"/>
<reference evidence="2 3" key="1">
    <citation type="submission" date="2021-08" db="EMBL/GenBank/DDBJ databases">
        <title>WGS assembly of Ceratopteris richardii.</title>
        <authorList>
            <person name="Marchant D.B."/>
            <person name="Chen G."/>
            <person name="Jenkins J."/>
            <person name="Shu S."/>
            <person name="Leebens-Mack J."/>
            <person name="Grimwood J."/>
            <person name="Schmutz J."/>
            <person name="Soltis P."/>
            <person name="Soltis D."/>
            <person name="Chen Z.-H."/>
        </authorList>
    </citation>
    <scope>NUCLEOTIDE SEQUENCE [LARGE SCALE GENOMIC DNA]</scope>
    <source>
        <strain evidence="2">Whitten #5841</strain>
        <tissue evidence="2">Leaf</tissue>
    </source>
</reference>
<evidence type="ECO:0000256" key="1">
    <source>
        <dbReference type="SAM" id="Phobius"/>
    </source>
</evidence>
<accession>A0A8T2RFS5</accession>
<keyword evidence="1" id="KW-0472">Membrane</keyword>
<dbReference type="Proteomes" id="UP000825935">
    <property type="component" value="Chromosome 27"/>
</dbReference>
<feature type="transmembrane region" description="Helical" evidence="1">
    <location>
        <begin position="24"/>
        <end position="41"/>
    </location>
</feature>
<name>A0A8T2RFS5_CERRI</name>
<evidence type="ECO:0000313" key="2">
    <source>
        <dbReference type="EMBL" id="KAH7295259.1"/>
    </source>
</evidence>
<keyword evidence="1" id="KW-1133">Transmembrane helix</keyword>